<protein>
    <submittedName>
        <fullName evidence="1">Uncharacterized protein</fullName>
    </submittedName>
</protein>
<dbReference type="Proteomes" id="UP001054837">
    <property type="component" value="Unassembled WGS sequence"/>
</dbReference>
<proteinExistence type="predicted"/>
<dbReference type="AlphaFoldDB" id="A0AAV4WE09"/>
<name>A0AAV4WE09_9ARAC</name>
<gene>
    <name evidence="1" type="ORF">CDAR_596851</name>
</gene>
<dbReference type="EMBL" id="BPLQ01014509">
    <property type="protein sequence ID" value="GIY80503.1"/>
    <property type="molecule type" value="Genomic_DNA"/>
</dbReference>
<accession>A0AAV4WE09</accession>
<reference evidence="1 2" key="1">
    <citation type="submission" date="2021-06" db="EMBL/GenBank/DDBJ databases">
        <title>Caerostris darwini draft genome.</title>
        <authorList>
            <person name="Kono N."/>
            <person name="Arakawa K."/>
        </authorList>
    </citation>
    <scope>NUCLEOTIDE SEQUENCE [LARGE SCALE GENOMIC DNA]</scope>
</reference>
<evidence type="ECO:0000313" key="2">
    <source>
        <dbReference type="Proteomes" id="UP001054837"/>
    </source>
</evidence>
<organism evidence="1 2">
    <name type="scientific">Caerostris darwini</name>
    <dbReference type="NCBI Taxonomy" id="1538125"/>
    <lineage>
        <taxon>Eukaryota</taxon>
        <taxon>Metazoa</taxon>
        <taxon>Ecdysozoa</taxon>
        <taxon>Arthropoda</taxon>
        <taxon>Chelicerata</taxon>
        <taxon>Arachnida</taxon>
        <taxon>Araneae</taxon>
        <taxon>Araneomorphae</taxon>
        <taxon>Entelegynae</taxon>
        <taxon>Araneoidea</taxon>
        <taxon>Araneidae</taxon>
        <taxon>Caerostris</taxon>
    </lineage>
</organism>
<keyword evidence="2" id="KW-1185">Reference proteome</keyword>
<sequence length="161" mass="18935">MVPVRKETLDHSFCGQYHVEDRKNRIRIWGRSKSNLQPVQMTPLLSTALLFWCEIRIVEVKKGAALKILCVYRRKRFISKRRDTTLDQNSCRQHHLEDRKDRIRIRKKPKSNSQQGKMTPLLSTALLFGCEMRIVGVKNGAAQKILCVYRRIVYFFSIDSQ</sequence>
<comment type="caution">
    <text evidence="1">The sequence shown here is derived from an EMBL/GenBank/DDBJ whole genome shotgun (WGS) entry which is preliminary data.</text>
</comment>
<evidence type="ECO:0000313" key="1">
    <source>
        <dbReference type="EMBL" id="GIY80503.1"/>
    </source>
</evidence>